<dbReference type="AlphaFoldDB" id="A0A3S9PGZ3"/>
<feature type="domain" description="CHAD" evidence="2">
    <location>
        <begin position="226"/>
        <end position="511"/>
    </location>
</feature>
<dbReference type="Gene3D" id="2.40.320.10">
    <property type="entry name" value="Hypothetical Protein Pfu-838710-001"/>
    <property type="match status" value="1"/>
</dbReference>
<reference evidence="3 4" key="1">
    <citation type="submission" date="2018-12" db="EMBL/GenBank/DDBJ databases">
        <title>The whole draft genome of Streptomyce luteoverticillatus CGMCC 15060.</title>
        <authorList>
            <person name="Feng Z."/>
            <person name="Chen G."/>
            <person name="Zhang J."/>
            <person name="Zhu H."/>
            <person name="Yu X."/>
            <person name="Zhang W."/>
            <person name="Zhang X."/>
        </authorList>
    </citation>
    <scope>NUCLEOTIDE SEQUENCE [LARGE SCALE GENOMIC DNA]</scope>
    <source>
        <strain evidence="3 4">CGMCC 15060</strain>
    </source>
</reference>
<sequence>MADTVREIERKYEAGKDTGAARLPDLSGAASVASVTDEGVRELDAVYYDTADLRLAAAGITLRRRTGGPDEGWHLKLPVAAPATPGARDEIRAPLTVSVIPRALAALVRSRTRDVPLAPLMRIVSRREVRRLLAEDGTPLAEASTDTVTATRLTGDGQGEKATAHWTEIEIELAEGADPALFDTLEPLLRKAGLRSSKAPSKLARALRETGLGDPRRRPAAAPPAGARAGDHVLAFLRAQVEAVVALDPGARLGTEDAVHQMRVATRRMRAAFRSHGKVLDRRTTDPLAQELKWLADELGVDRDREVLAERLRDRLDELPRALVRGPVRARLRTWSTSSRRGSRRRLTAVLDGNRYLALLNRLDALLADPPLRDAAAGPPGAVLARAMLRDYGRLAGSVEHALATAPGHDRDTALHDARKAAKRARYAAESATPALGKGAKRFAAQMKSVQTLLGDHQDSVMARGALRAIAAEAEGAGEPTFTFGVLYGREEGLAERDERELPGLWERISAQVSAEAAALPPA</sequence>
<dbReference type="OrthoDB" id="9777271at2"/>
<dbReference type="InterPro" id="IPR023577">
    <property type="entry name" value="CYTH_domain"/>
</dbReference>
<dbReference type="CDD" id="cd07374">
    <property type="entry name" value="CYTH-like_Pase"/>
    <property type="match status" value="1"/>
</dbReference>
<dbReference type="EMBL" id="CP034587">
    <property type="protein sequence ID" value="AZQ71564.1"/>
    <property type="molecule type" value="Genomic_DNA"/>
</dbReference>
<gene>
    <name evidence="3" type="ORF">EKH77_10365</name>
</gene>
<proteinExistence type="predicted"/>
<dbReference type="PROSITE" id="PS51707">
    <property type="entry name" value="CYTH"/>
    <property type="match status" value="1"/>
</dbReference>
<protein>
    <submittedName>
        <fullName evidence="3">CYTH and CHAD domain-containing protein</fullName>
    </submittedName>
</protein>
<dbReference type="InterPro" id="IPR038186">
    <property type="entry name" value="CHAD_dom_sf"/>
</dbReference>
<dbReference type="PANTHER" id="PTHR39339">
    <property type="entry name" value="SLR1444 PROTEIN"/>
    <property type="match status" value="1"/>
</dbReference>
<dbReference type="SMART" id="SM00880">
    <property type="entry name" value="CHAD"/>
    <property type="match status" value="1"/>
</dbReference>
<evidence type="ECO:0000259" key="2">
    <source>
        <dbReference type="PROSITE" id="PS51708"/>
    </source>
</evidence>
<dbReference type="Pfam" id="PF05235">
    <property type="entry name" value="CHAD"/>
    <property type="match status" value="1"/>
</dbReference>
<organism evidence="3 4">
    <name type="scientific">Streptomyces luteoverticillatus</name>
    <name type="common">Streptoverticillium luteoverticillatus</name>
    <dbReference type="NCBI Taxonomy" id="66425"/>
    <lineage>
        <taxon>Bacteria</taxon>
        <taxon>Bacillati</taxon>
        <taxon>Actinomycetota</taxon>
        <taxon>Actinomycetes</taxon>
        <taxon>Kitasatosporales</taxon>
        <taxon>Streptomycetaceae</taxon>
        <taxon>Streptomyces</taxon>
    </lineage>
</organism>
<dbReference type="Proteomes" id="UP000267900">
    <property type="component" value="Chromosome"/>
</dbReference>
<dbReference type="InterPro" id="IPR007899">
    <property type="entry name" value="CHAD_dom"/>
</dbReference>
<dbReference type="Pfam" id="PF01928">
    <property type="entry name" value="CYTH"/>
    <property type="match status" value="1"/>
</dbReference>
<dbReference type="RefSeq" id="WP_126914119.1">
    <property type="nucleotide sequence ID" value="NZ_CP034587.1"/>
</dbReference>
<dbReference type="Gene3D" id="1.40.20.10">
    <property type="entry name" value="CHAD domain"/>
    <property type="match status" value="1"/>
</dbReference>
<evidence type="ECO:0000313" key="4">
    <source>
        <dbReference type="Proteomes" id="UP000267900"/>
    </source>
</evidence>
<name>A0A3S9PGZ3_STRLT</name>
<dbReference type="PROSITE" id="PS51708">
    <property type="entry name" value="CHAD"/>
    <property type="match status" value="1"/>
</dbReference>
<dbReference type="PANTHER" id="PTHR39339:SF1">
    <property type="entry name" value="CHAD DOMAIN-CONTAINING PROTEIN"/>
    <property type="match status" value="1"/>
</dbReference>
<feature type="domain" description="CYTH" evidence="1">
    <location>
        <begin position="5"/>
        <end position="213"/>
    </location>
</feature>
<dbReference type="SMART" id="SM01118">
    <property type="entry name" value="CYTH"/>
    <property type="match status" value="1"/>
</dbReference>
<evidence type="ECO:0000259" key="1">
    <source>
        <dbReference type="PROSITE" id="PS51707"/>
    </source>
</evidence>
<dbReference type="InterPro" id="IPR033469">
    <property type="entry name" value="CYTH-like_dom_sf"/>
</dbReference>
<dbReference type="SUPFAM" id="SSF55154">
    <property type="entry name" value="CYTH-like phosphatases"/>
    <property type="match status" value="1"/>
</dbReference>
<keyword evidence="4" id="KW-1185">Reference proteome</keyword>
<evidence type="ECO:0000313" key="3">
    <source>
        <dbReference type="EMBL" id="AZQ71564.1"/>
    </source>
</evidence>
<accession>A0A3S9PGZ3</accession>